<evidence type="ECO:0000313" key="8">
    <source>
        <dbReference type="EMBL" id="MFC0212315.1"/>
    </source>
</evidence>
<keyword evidence="9" id="KW-1185">Reference proteome</keyword>
<sequence length="436" mass="47521">MRNMLPAAITAIMSLSVLAACGTAGNESGKPADSGNSSTAPAASSAAGAGGNASIKGKVTFLTNRTDMVDKEYKEYAKRFKEKYPNAEIEFEAVRDYDKTLKVRISSGDFPDIVLVPTIPNADLPKYFAPLDDLGLNDKIYFKDYKATGGKTYGIASGASTVGIVYNKKAFQAAGITAIPKTLDELYAAMDKLKAKGIVPLASNFKDKWPLQSWVYDLPPAIAGTANVANDRIKSDAPYTLDGAYAKSFGILKNLHQKGYLEPDINSTNWEQSKKDVASGKFAMYLLGNWVINQVIENGAKSEDIGFFPMPYDNSGKINSPLNPDWFYAVNKNSKNAETAKAFVKWMIEDSGFDKFAGFIPVLKDKQPELAQLTEFKSFNPTFIEGVPDNDQAIATQNKAQIDPPAMVQDFVLGDGKAVFDKFNKQWADAKKSLGY</sequence>
<name>A0ABV6DI43_9BACL</name>
<proteinExistence type="predicted"/>
<keyword evidence="5" id="KW-0449">Lipoprotein</keyword>
<dbReference type="Proteomes" id="UP001589776">
    <property type="component" value="Unassembled WGS sequence"/>
</dbReference>
<feature type="compositionally biased region" description="Low complexity" evidence="6">
    <location>
        <begin position="34"/>
        <end position="47"/>
    </location>
</feature>
<evidence type="ECO:0000256" key="7">
    <source>
        <dbReference type="SAM" id="SignalP"/>
    </source>
</evidence>
<gene>
    <name evidence="8" type="ORF">ACFFK0_07550</name>
</gene>
<evidence type="ECO:0000256" key="3">
    <source>
        <dbReference type="ARBA" id="ARBA00023136"/>
    </source>
</evidence>
<evidence type="ECO:0000256" key="5">
    <source>
        <dbReference type="ARBA" id="ARBA00023288"/>
    </source>
</evidence>
<dbReference type="Gene3D" id="3.40.190.10">
    <property type="entry name" value="Periplasmic binding protein-like II"/>
    <property type="match status" value="2"/>
</dbReference>
<feature type="region of interest" description="Disordered" evidence="6">
    <location>
        <begin position="26"/>
        <end position="51"/>
    </location>
</feature>
<dbReference type="InterPro" id="IPR050490">
    <property type="entry name" value="Bact_solute-bd_prot1"/>
</dbReference>
<evidence type="ECO:0000256" key="6">
    <source>
        <dbReference type="SAM" id="MobiDB-lite"/>
    </source>
</evidence>
<comment type="caution">
    <text evidence="8">The sequence shown here is derived from an EMBL/GenBank/DDBJ whole genome shotgun (WGS) entry which is preliminary data.</text>
</comment>
<keyword evidence="4" id="KW-0564">Palmitate</keyword>
<reference evidence="8 9" key="1">
    <citation type="submission" date="2024-09" db="EMBL/GenBank/DDBJ databases">
        <authorList>
            <person name="Sun Q."/>
            <person name="Mori K."/>
        </authorList>
    </citation>
    <scope>NUCLEOTIDE SEQUENCE [LARGE SCALE GENOMIC DNA]</scope>
    <source>
        <strain evidence="8 9">CCM 7759</strain>
    </source>
</reference>
<dbReference type="SUPFAM" id="SSF53850">
    <property type="entry name" value="Periplasmic binding protein-like II"/>
    <property type="match status" value="1"/>
</dbReference>
<dbReference type="RefSeq" id="WP_377469455.1">
    <property type="nucleotide sequence ID" value="NZ_JBHLWN010000027.1"/>
</dbReference>
<feature type="signal peptide" evidence="7">
    <location>
        <begin position="1"/>
        <end position="19"/>
    </location>
</feature>
<evidence type="ECO:0000256" key="2">
    <source>
        <dbReference type="ARBA" id="ARBA00022729"/>
    </source>
</evidence>
<organism evidence="8 9">
    <name type="scientific">Paenibacillus chartarius</name>
    <dbReference type="NCBI Taxonomy" id="747481"/>
    <lineage>
        <taxon>Bacteria</taxon>
        <taxon>Bacillati</taxon>
        <taxon>Bacillota</taxon>
        <taxon>Bacilli</taxon>
        <taxon>Bacillales</taxon>
        <taxon>Paenibacillaceae</taxon>
        <taxon>Paenibacillus</taxon>
    </lineage>
</organism>
<keyword evidence="1" id="KW-1003">Cell membrane</keyword>
<dbReference type="EMBL" id="JBHLWN010000027">
    <property type="protein sequence ID" value="MFC0212315.1"/>
    <property type="molecule type" value="Genomic_DNA"/>
</dbReference>
<dbReference type="Pfam" id="PF01547">
    <property type="entry name" value="SBP_bac_1"/>
    <property type="match status" value="1"/>
</dbReference>
<dbReference type="PANTHER" id="PTHR43649:SF33">
    <property type="entry name" value="POLYGALACTURONAN_RHAMNOGALACTURONAN-BINDING PROTEIN YTCQ"/>
    <property type="match status" value="1"/>
</dbReference>
<dbReference type="InterPro" id="IPR006059">
    <property type="entry name" value="SBP"/>
</dbReference>
<dbReference type="PANTHER" id="PTHR43649">
    <property type="entry name" value="ARABINOSE-BINDING PROTEIN-RELATED"/>
    <property type="match status" value="1"/>
</dbReference>
<evidence type="ECO:0000256" key="4">
    <source>
        <dbReference type="ARBA" id="ARBA00023139"/>
    </source>
</evidence>
<dbReference type="PROSITE" id="PS51257">
    <property type="entry name" value="PROKAR_LIPOPROTEIN"/>
    <property type="match status" value="1"/>
</dbReference>
<evidence type="ECO:0000256" key="1">
    <source>
        <dbReference type="ARBA" id="ARBA00022475"/>
    </source>
</evidence>
<accession>A0ABV6DI43</accession>
<keyword evidence="2 7" id="KW-0732">Signal</keyword>
<protein>
    <submittedName>
        <fullName evidence="8">ABC transporter substrate-binding protein</fullName>
    </submittedName>
</protein>
<evidence type="ECO:0000313" key="9">
    <source>
        <dbReference type="Proteomes" id="UP001589776"/>
    </source>
</evidence>
<feature type="chain" id="PRO_5046319457" evidence="7">
    <location>
        <begin position="20"/>
        <end position="436"/>
    </location>
</feature>
<keyword evidence="3" id="KW-0472">Membrane</keyword>